<evidence type="ECO:0000313" key="4">
    <source>
        <dbReference type="RefSeq" id="WP_084544718.1"/>
    </source>
</evidence>
<reference evidence="4" key="2">
    <citation type="journal article" date="2003" name="Trends Biochem. Sci.">
        <title>Many paths to methyltransfer: a chronicle of convergence.</title>
        <authorList>
            <person name="Schubert H.L."/>
            <person name="Blumenthal R.M."/>
            <person name="Cheng X."/>
        </authorList>
    </citation>
    <scope>NUCLEOTIDE SEQUENCE</scope>
</reference>
<feature type="domain" description="Methyltransferase type 12" evidence="2">
    <location>
        <begin position="75"/>
        <end position="180"/>
    </location>
</feature>
<proteinExistence type="predicted"/>
<keyword evidence="4" id="KW-0808">Transferase</keyword>
<keyword evidence="3" id="KW-1185">Reference proteome</keyword>
<dbReference type="GO" id="GO:0008168">
    <property type="term" value="F:methyltransferase activity"/>
    <property type="evidence" value="ECO:0007669"/>
    <property type="project" value="UniProtKB-KW"/>
</dbReference>
<dbReference type="EC" id="2.1.1.-" evidence="4"/>
<dbReference type="InterPro" id="IPR029063">
    <property type="entry name" value="SAM-dependent_MTases_sf"/>
</dbReference>
<feature type="region of interest" description="Disordered" evidence="1">
    <location>
        <begin position="1"/>
        <end position="56"/>
    </location>
</feature>
<dbReference type="RefSeq" id="WP_084544718.1">
    <property type="nucleotide sequence ID" value="NZ_AXWS01000007.1"/>
</dbReference>
<dbReference type="CDD" id="cd02440">
    <property type="entry name" value="AdoMet_MTases"/>
    <property type="match status" value="1"/>
</dbReference>
<feature type="compositionally biased region" description="Low complexity" evidence="1">
    <location>
        <begin position="14"/>
        <end position="26"/>
    </location>
</feature>
<dbReference type="Proteomes" id="UP000675920">
    <property type="component" value="Unplaced"/>
</dbReference>
<reference evidence="4" key="3">
    <citation type="submission" date="2025-08" db="UniProtKB">
        <authorList>
            <consortium name="RefSeq"/>
        </authorList>
    </citation>
    <scope>IDENTIFICATION</scope>
</reference>
<organism evidence="3 4">
    <name type="scientific">Derxia gummosa DSM 723</name>
    <dbReference type="NCBI Taxonomy" id="1121388"/>
    <lineage>
        <taxon>Bacteria</taxon>
        <taxon>Pseudomonadati</taxon>
        <taxon>Pseudomonadota</taxon>
        <taxon>Betaproteobacteria</taxon>
        <taxon>Burkholderiales</taxon>
        <taxon>Alcaligenaceae</taxon>
        <taxon>Derxia</taxon>
    </lineage>
</organism>
<dbReference type="InterPro" id="IPR013217">
    <property type="entry name" value="Methyltransf_12"/>
</dbReference>
<evidence type="ECO:0000313" key="3">
    <source>
        <dbReference type="Proteomes" id="UP000675920"/>
    </source>
</evidence>
<dbReference type="SUPFAM" id="SSF53335">
    <property type="entry name" value="S-adenosyl-L-methionine-dependent methyltransferases"/>
    <property type="match status" value="1"/>
</dbReference>
<name>A0A8B6XB28_9BURK</name>
<accession>A0A8B6XB28</accession>
<sequence>MSTPPRPAVPSLSADAARAAAVAPPEEGAPEATPPDRLAQQQKSTASGANRHPHVLGPLSRLPALTALGRPPRILSFGCSVGHECMDLVEAFPGAEVFGCDVDPAALAEARTRCAGKATIFESSRSGLAEHGPFDLVTAFNVFCRYHQTAGHDDISPIYPIASMNEGLLAIDAHLRPGAVIALYNTPYFFEHTVLADRYEPSGCPDFPVNGWMEKCEGSGKRVSTVHFVAYGTRYNRDEYAKAMREQRLTLLDAPNISVEHDRLPDAEHFGSLYEIAWIKRR</sequence>
<keyword evidence="4" id="KW-0489">Methyltransferase</keyword>
<protein>
    <submittedName>
        <fullName evidence="4">Class I SAM-dependent methyltransferase</fullName>
        <ecNumber evidence="4">2.1.1.-</ecNumber>
    </submittedName>
</protein>
<evidence type="ECO:0000259" key="2">
    <source>
        <dbReference type="Pfam" id="PF08242"/>
    </source>
</evidence>
<evidence type="ECO:0000256" key="1">
    <source>
        <dbReference type="SAM" id="MobiDB-lite"/>
    </source>
</evidence>
<reference evidence="4" key="1">
    <citation type="journal article" date="2002" name="Curr. Opin. Struct. Biol.">
        <title>SAM (dependent) I AM: the S-adenosylmethionine-dependent methyltransferase fold.</title>
        <authorList>
            <person name="Martin J.L."/>
            <person name="McMillan F.M."/>
        </authorList>
    </citation>
    <scope>NUCLEOTIDE SEQUENCE</scope>
</reference>
<feature type="compositionally biased region" description="Polar residues" evidence="1">
    <location>
        <begin position="39"/>
        <end position="48"/>
    </location>
</feature>
<dbReference type="AlphaFoldDB" id="A0A8B6XB28"/>
<dbReference type="Gene3D" id="3.40.50.150">
    <property type="entry name" value="Vaccinia Virus protein VP39"/>
    <property type="match status" value="1"/>
</dbReference>
<dbReference type="OrthoDB" id="9086548at2"/>
<dbReference type="Pfam" id="PF08242">
    <property type="entry name" value="Methyltransf_12"/>
    <property type="match status" value="1"/>
</dbReference>
<dbReference type="GO" id="GO:0032259">
    <property type="term" value="P:methylation"/>
    <property type="evidence" value="ECO:0007669"/>
    <property type="project" value="UniProtKB-KW"/>
</dbReference>